<comment type="caution">
    <text evidence="1">The sequence shown here is derived from an EMBL/GenBank/DDBJ whole genome shotgun (WGS) entry which is preliminary data.</text>
</comment>
<sequence length="53" mass="6017">MPEKVFEIRAPHAGEFPAINRSCATKKYRYVYSLANRGYNVGSEDSSLHVRIS</sequence>
<reference evidence="1 2" key="1">
    <citation type="journal article" date="2022" name="New Phytol.">
        <title>Ecological generalism drives hyperdiversity of secondary metabolite gene clusters in xylarialean endophytes.</title>
        <authorList>
            <person name="Franco M.E.E."/>
            <person name="Wisecaver J.H."/>
            <person name="Arnold A.E."/>
            <person name="Ju Y.M."/>
            <person name="Slot J.C."/>
            <person name="Ahrendt S."/>
            <person name="Moore L.P."/>
            <person name="Eastman K.E."/>
            <person name="Scott K."/>
            <person name="Konkel Z."/>
            <person name="Mondo S.J."/>
            <person name="Kuo A."/>
            <person name="Hayes R.D."/>
            <person name="Haridas S."/>
            <person name="Andreopoulos B."/>
            <person name="Riley R."/>
            <person name="LaButti K."/>
            <person name="Pangilinan J."/>
            <person name="Lipzen A."/>
            <person name="Amirebrahimi M."/>
            <person name="Yan J."/>
            <person name="Adam C."/>
            <person name="Keymanesh K."/>
            <person name="Ng V."/>
            <person name="Louie K."/>
            <person name="Northen T."/>
            <person name="Drula E."/>
            <person name="Henrissat B."/>
            <person name="Hsieh H.M."/>
            <person name="Youens-Clark K."/>
            <person name="Lutzoni F."/>
            <person name="Miadlikowska J."/>
            <person name="Eastwood D.C."/>
            <person name="Hamelin R.C."/>
            <person name="Grigoriev I.V."/>
            <person name="U'Ren J.M."/>
        </authorList>
    </citation>
    <scope>NUCLEOTIDE SEQUENCE [LARGE SCALE GENOMIC DNA]</scope>
    <source>
        <strain evidence="1 2">ER1909</strain>
    </source>
</reference>
<dbReference type="EMBL" id="MU394293">
    <property type="protein sequence ID" value="KAI6089845.1"/>
    <property type="molecule type" value="Genomic_DNA"/>
</dbReference>
<evidence type="ECO:0000313" key="2">
    <source>
        <dbReference type="Proteomes" id="UP001497680"/>
    </source>
</evidence>
<protein>
    <submittedName>
        <fullName evidence="1">Uncharacterized protein</fullName>
    </submittedName>
</protein>
<evidence type="ECO:0000313" key="1">
    <source>
        <dbReference type="EMBL" id="KAI6089845.1"/>
    </source>
</evidence>
<keyword evidence="2" id="KW-1185">Reference proteome</keyword>
<gene>
    <name evidence="1" type="ORF">F4821DRAFT_230049</name>
</gene>
<organism evidence="1 2">
    <name type="scientific">Hypoxylon rubiginosum</name>
    <dbReference type="NCBI Taxonomy" id="110542"/>
    <lineage>
        <taxon>Eukaryota</taxon>
        <taxon>Fungi</taxon>
        <taxon>Dikarya</taxon>
        <taxon>Ascomycota</taxon>
        <taxon>Pezizomycotina</taxon>
        <taxon>Sordariomycetes</taxon>
        <taxon>Xylariomycetidae</taxon>
        <taxon>Xylariales</taxon>
        <taxon>Hypoxylaceae</taxon>
        <taxon>Hypoxylon</taxon>
    </lineage>
</organism>
<name>A0ACC0DBR4_9PEZI</name>
<accession>A0ACC0DBR4</accession>
<proteinExistence type="predicted"/>
<dbReference type="Proteomes" id="UP001497680">
    <property type="component" value="Unassembled WGS sequence"/>
</dbReference>